<organism evidence="1 2">
    <name type="scientific">Mucor lusitanicus CBS 277.49</name>
    <dbReference type="NCBI Taxonomy" id="747725"/>
    <lineage>
        <taxon>Eukaryota</taxon>
        <taxon>Fungi</taxon>
        <taxon>Fungi incertae sedis</taxon>
        <taxon>Mucoromycota</taxon>
        <taxon>Mucoromycotina</taxon>
        <taxon>Mucoromycetes</taxon>
        <taxon>Mucorales</taxon>
        <taxon>Mucorineae</taxon>
        <taxon>Mucoraceae</taxon>
        <taxon>Mucor</taxon>
    </lineage>
</organism>
<dbReference type="Proteomes" id="UP000077051">
    <property type="component" value="Unassembled WGS sequence"/>
</dbReference>
<gene>
    <name evidence="1" type="ORF">MUCCIDRAFT_161121</name>
</gene>
<accession>A0A162TGC8</accession>
<dbReference type="AlphaFoldDB" id="A0A162TGC8"/>
<reference evidence="1 2" key="1">
    <citation type="submission" date="2015-06" db="EMBL/GenBank/DDBJ databases">
        <title>Expansion of signal transduction pathways in fungi by whole-genome duplication.</title>
        <authorList>
            <consortium name="DOE Joint Genome Institute"/>
            <person name="Corrochano L.M."/>
            <person name="Kuo A."/>
            <person name="Marcet-Houben M."/>
            <person name="Polaino S."/>
            <person name="Salamov A."/>
            <person name="Villalobos J.M."/>
            <person name="Alvarez M.I."/>
            <person name="Avalos J."/>
            <person name="Benito E.P."/>
            <person name="Benoit I."/>
            <person name="Burger G."/>
            <person name="Camino L.P."/>
            <person name="Canovas D."/>
            <person name="Cerda-Olmedo E."/>
            <person name="Cheng J.-F."/>
            <person name="Dominguez A."/>
            <person name="Elias M."/>
            <person name="Eslava A.P."/>
            <person name="Glaser F."/>
            <person name="Grimwood J."/>
            <person name="Gutierrez G."/>
            <person name="Heitman J."/>
            <person name="Henrissat B."/>
            <person name="Iturriaga E.A."/>
            <person name="Lang B.F."/>
            <person name="Lavin J.L."/>
            <person name="Lee S."/>
            <person name="Li W."/>
            <person name="Lindquist E."/>
            <person name="Lopez-Garcia S."/>
            <person name="Luque E.M."/>
            <person name="Marcos A.T."/>
            <person name="Martin J."/>
            <person name="Mccluskey K."/>
            <person name="Medina H.R."/>
            <person name="Miralles-Duran A."/>
            <person name="Miyazaki A."/>
            <person name="Munoz-Torres E."/>
            <person name="Oguiza J.A."/>
            <person name="Ohm R."/>
            <person name="Olmedo M."/>
            <person name="Orejas M."/>
            <person name="Ortiz-Castellanos L."/>
            <person name="Pisabarro A.G."/>
            <person name="Rodriguez-Romero J."/>
            <person name="Ruiz-Herrera J."/>
            <person name="Ruiz-Vazquez R."/>
            <person name="Sanz C."/>
            <person name="Schackwitz W."/>
            <person name="Schmutz J."/>
            <person name="Shahriari M."/>
            <person name="Shelest E."/>
            <person name="Silva-Franco F."/>
            <person name="Soanes D."/>
            <person name="Syed K."/>
            <person name="Tagua V.G."/>
            <person name="Talbot N.J."/>
            <person name="Thon M."/>
            <person name="De Vries R.P."/>
            <person name="Wiebenga A."/>
            <person name="Yadav J.S."/>
            <person name="Braun E.L."/>
            <person name="Baker S."/>
            <person name="Garre V."/>
            <person name="Horwitz B."/>
            <person name="Torres-Martinez S."/>
            <person name="Idnurm A."/>
            <person name="Herrera-Estrella A."/>
            <person name="Gabaldon T."/>
            <person name="Grigoriev I.V."/>
        </authorList>
    </citation>
    <scope>NUCLEOTIDE SEQUENCE [LARGE SCALE GENOMIC DNA]</scope>
    <source>
        <strain evidence="1 2">CBS 277.49</strain>
    </source>
</reference>
<proteinExistence type="predicted"/>
<evidence type="ECO:0000313" key="2">
    <source>
        <dbReference type="Proteomes" id="UP000077051"/>
    </source>
</evidence>
<keyword evidence="2" id="KW-1185">Reference proteome</keyword>
<comment type="caution">
    <text evidence="1">The sequence shown here is derived from an EMBL/GenBank/DDBJ whole genome shotgun (WGS) entry which is preliminary data.</text>
</comment>
<protein>
    <submittedName>
        <fullName evidence="1">Uncharacterized protein</fullName>
    </submittedName>
</protein>
<dbReference type="EMBL" id="AMYB01000003">
    <property type="protein sequence ID" value="OAD04372.1"/>
    <property type="molecule type" value="Genomic_DNA"/>
</dbReference>
<dbReference type="OrthoDB" id="2201784at2759"/>
<name>A0A162TGC8_MUCCL</name>
<evidence type="ECO:0000313" key="1">
    <source>
        <dbReference type="EMBL" id="OAD04372.1"/>
    </source>
</evidence>
<sequence length="104" mass="12451">MTKTMAHSPETNQERKIIVAIDYDCDLQIEEVLDIIKEYMYQEEYQTHNIDEGKEYVNLKDMDDATWNSFTSEWCDAMDSYRTKSGYVLKKYDDWRLCSLPLGW</sequence>
<dbReference type="VEuPathDB" id="FungiDB:MUCCIDRAFT_161121"/>